<protein>
    <submittedName>
        <fullName evidence="1">Uncharacterized protein</fullName>
    </submittedName>
</protein>
<comment type="caution">
    <text evidence="1">The sequence shown here is derived from an EMBL/GenBank/DDBJ whole genome shotgun (WGS) entry which is preliminary data.</text>
</comment>
<organism evidence="1 2">
    <name type="scientific">Fasciola gigantica</name>
    <name type="common">Giant liver fluke</name>
    <dbReference type="NCBI Taxonomy" id="46835"/>
    <lineage>
        <taxon>Eukaryota</taxon>
        <taxon>Metazoa</taxon>
        <taxon>Spiralia</taxon>
        <taxon>Lophotrochozoa</taxon>
        <taxon>Platyhelminthes</taxon>
        <taxon>Trematoda</taxon>
        <taxon>Digenea</taxon>
        <taxon>Plagiorchiida</taxon>
        <taxon>Echinostomata</taxon>
        <taxon>Echinostomatoidea</taxon>
        <taxon>Fasciolidae</taxon>
        <taxon>Fasciola</taxon>
    </lineage>
</organism>
<sequence length="64" mass="7309">MAYSFVRWSSRRTVCVEALIFSTRVRVGCSHFRYPTHILGHASGYESSDAYFRAIIVRVGRQPG</sequence>
<gene>
    <name evidence="1" type="ORF">FGIG_12576</name>
</gene>
<dbReference type="EMBL" id="SUNJ01014967">
    <property type="protein sequence ID" value="TPP56138.1"/>
    <property type="molecule type" value="Genomic_DNA"/>
</dbReference>
<keyword evidence="2" id="KW-1185">Reference proteome</keyword>
<evidence type="ECO:0000313" key="1">
    <source>
        <dbReference type="EMBL" id="TPP56138.1"/>
    </source>
</evidence>
<name>A0A504YBJ1_FASGI</name>
<proteinExistence type="predicted"/>
<evidence type="ECO:0000313" key="2">
    <source>
        <dbReference type="Proteomes" id="UP000316759"/>
    </source>
</evidence>
<dbReference type="AlphaFoldDB" id="A0A504YBJ1"/>
<accession>A0A504YBJ1</accession>
<reference evidence="1 2" key="1">
    <citation type="submission" date="2019-04" db="EMBL/GenBank/DDBJ databases">
        <title>Annotation for the trematode Fasciola gigantica.</title>
        <authorList>
            <person name="Choi Y.-J."/>
        </authorList>
    </citation>
    <scope>NUCLEOTIDE SEQUENCE [LARGE SCALE GENOMIC DNA]</scope>
    <source>
        <strain evidence="1">Uganda_cow_1</strain>
    </source>
</reference>
<dbReference type="Proteomes" id="UP000316759">
    <property type="component" value="Unassembled WGS sequence"/>
</dbReference>